<proteinExistence type="predicted"/>
<sequence length="61" mass="6734">VFVQFCIRSEEDKLDCDSDSESDSTLTSYADVSLQVCLQILGPQKSKLQSLTTSGSNVFRI</sequence>
<name>A0A392V8P4_9FABA</name>
<feature type="non-terminal residue" evidence="1">
    <location>
        <position position="1"/>
    </location>
</feature>
<protein>
    <submittedName>
        <fullName evidence="1">Uncharacterized protein</fullName>
    </submittedName>
</protein>
<dbReference type="EMBL" id="LXQA011097059">
    <property type="protein sequence ID" value="MCI84698.1"/>
    <property type="molecule type" value="Genomic_DNA"/>
</dbReference>
<keyword evidence="2" id="KW-1185">Reference proteome</keyword>
<dbReference type="Proteomes" id="UP000265520">
    <property type="component" value="Unassembled WGS sequence"/>
</dbReference>
<accession>A0A392V8P4</accession>
<evidence type="ECO:0000313" key="1">
    <source>
        <dbReference type="EMBL" id="MCI84698.1"/>
    </source>
</evidence>
<organism evidence="1 2">
    <name type="scientific">Trifolium medium</name>
    <dbReference type="NCBI Taxonomy" id="97028"/>
    <lineage>
        <taxon>Eukaryota</taxon>
        <taxon>Viridiplantae</taxon>
        <taxon>Streptophyta</taxon>
        <taxon>Embryophyta</taxon>
        <taxon>Tracheophyta</taxon>
        <taxon>Spermatophyta</taxon>
        <taxon>Magnoliopsida</taxon>
        <taxon>eudicotyledons</taxon>
        <taxon>Gunneridae</taxon>
        <taxon>Pentapetalae</taxon>
        <taxon>rosids</taxon>
        <taxon>fabids</taxon>
        <taxon>Fabales</taxon>
        <taxon>Fabaceae</taxon>
        <taxon>Papilionoideae</taxon>
        <taxon>50 kb inversion clade</taxon>
        <taxon>NPAAA clade</taxon>
        <taxon>Hologalegina</taxon>
        <taxon>IRL clade</taxon>
        <taxon>Trifolieae</taxon>
        <taxon>Trifolium</taxon>
    </lineage>
</organism>
<reference evidence="1 2" key="1">
    <citation type="journal article" date="2018" name="Front. Plant Sci.">
        <title>Red Clover (Trifolium pratense) and Zigzag Clover (T. medium) - A Picture of Genomic Similarities and Differences.</title>
        <authorList>
            <person name="Dluhosova J."/>
            <person name="Istvanek J."/>
            <person name="Nedelnik J."/>
            <person name="Repkova J."/>
        </authorList>
    </citation>
    <scope>NUCLEOTIDE SEQUENCE [LARGE SCALE GENOMIC DNA]</scope>
    <source>
        <strain evidence="2">cv. 10/8</strain>
        <tissue evidence="1">Leaf</tissue>
    </source>
</reference>
<comment type="caution">
    <text evidence="1">The sequence shown here is derived from an EMBL/GenBank/DDBJ whole genome shotgun (WGS) entry which is preliminary data.</text>
</comment>
<dbReference type="AlphaFoldDB" id="A0A392V8P4"/>
<evidence type="ECO:0000313" key="2">
    <source>
        <dbReference type="Proteomes" id="UP000265520"/>
    </source>
</evidence>